<evidence type="ECO:0000259" key="2">
    <source>
        <dbReference type="Pfam" id="PF01323"/>
    </source>
</evidence>
<dbReference type="Gene3D" id="3.40.30.10">
    <property type="entry name" value="Glutaredoxin"/>
    <property type="match status" value="1"/>
</dbReference>
<dbReference type="InterPro" id="IPR036249">
    <property type="entry name" value="Thioredoxin-like_sf"/>
</dbReference>
<gene>
    <name evidence="3" type="ORF">DBO85_01600</name>
</gene>
<organism evidence="3 4">
    <name type="scientific">Pseudomonas mangrovi</name>
    <dbReference type="NCBI Taxonomy" id="2161748"/>
    <lineage>
        <taxon>Bacteria</taxon>
        <taxon>Pseudomonadati</taxon>
        <taxon>Pseudomonadota</taxon>
        <taxon>Gammaproteobacteria</taxon>
        <taxon>Pseudomonadales</taxon>
        <taxon>Pseudomonadaceae</taxon>
        <taxon>Pseudomonas</taxon>
    </lineage>
</organism>
<proteinExistence type="predicted"/>
<dbReference type="AlphaFoldDB" id="A0A2T5PF72"/>
<feature type="signal peptide" evidence="1">
    <location>
        <begin position="1"/>
        <end position="22"/>
    </location>
</feature>
<dbReference type="Pfam" id="PF01323">
    <property type="entry name" value="DSBA"/>
    <property type="match status" value="1"/>
</dbReference>
<dbReference type="InterPro" id="IPR001853">
    <property type="entry name" value="DSBA-like_thioredoxin_dom"/>
</dbReference>
<comment type="caution">
    <text evidence="3">The sequence shown here is derived from an EMBL/GenBank/DDBJ whole genome shotgun (WGS) entry which is preliminary data.</text>
</comment>
<dbReference type="SUPFAM" id="SSF52833">
    <property type="entry name" value="Thioredoxin-like"/>
    <property type="match status" value="1"/>
</dbReference>
<keyword evidence="1" id="KW-0732">Signal</keyword>
<protein>
    <recommendedName>
        <fullName evidence="2">DSBA-like thioredoxin domain-containing protein</fullName>
    </recommendedName>
</protein>
<evidence type="ECO:0000313" key="3">
    <source>
        <dbReference type="EMBL" id="PTU76362.1"/>
    </source>
</evidence>
<reference evidence="3 4" key="1">
    <citation type="submission" date="2018-04" db="EMBL/GenBank/DDBJ databases">
        <title>Pseudomonas sp. nov., isolated from mangrove soil.</title>
        <authorList>
            <person name="Chen C."/>
        </authorList>
    </citation>
    <scope>NUCLEOTIDE SEQUENCE [LARGE SCALE GENOMIC DNA]</scope>
    <source>
        <strain evidence="3 4">TC-11</strain>
    </source>
</reference>
<dbReference type="RefSeq" id="WP_108104614.1">
    <property type="nucleotide sequence ID" value="NZ_QASN01000002.1"/>
</dbReference>
<dbReference type="GO" id="GO:0016491">
    <property type="term" value="F:oxidoreductase activity"/>
    <property type="evidence" value="ECO:0007669"/>
    <property type="project" value="InterPro"/>
</dbReference>
<name>A0A2T5PF72_9PSED</name>
<sequence>MKRLLTSLFLLAGLSFAGLTSAADYERLEKPVAPETAPGRVVVQQFLWHRCIHCYHLEPDVDRWLAESKPGFIEFERVPVVWDRAQFEQSSYYGLAKVMRANGELSDEQVEEINAGLFTLNFVDKKEFNAANVYPLFEAHGIKTLESFNERLASEAVEAQRMRSYELTRSYQIRGVPMFVVNGKYVVGLDTLEGERSPDKLFATINRLAKQELDRQKRP</sequence>
<dbReference type="InterPro" id="IPR050824">
    <property type="entry name" value="Thiol_disulfide_DsbA"/>
</dbReference>
<feature type="domain" description="DSBA-like thioredoxin" evidence="2">
    <location>
        <begin position="74"/>
        <end position="193"/>
    </location>
</feature>
<dbReference type="PANTHER" id="PTHR35891:SF3">
    <property type="entry name" value="THIOL:DISULFIDE INTERCHANGE PROTEIN DSBL"/>
    <property type="match status" value="1"/>
</dbReference>
<dbReference type="Proteomes" id="UP000244064">
    <property type="component" value="Unassembled WGS sequence"/>
</dbReference>
<dbReference type="PANTHER" id="PTHR35891">
    <property type="entry name" value="THIOL:DISULFIDE INTERCHANGE PROTEIN DSBA"/>
    <property type="match status" value="1"/>
</dbReference>
<dbReference type="EMBL" id="QASN01000002">
    <property type="protein sequence ID" value="PTU76362.1"/>
    <property type="molecule type" value="Genomic_DNA"/>
</dbReference>
<feature type="chain" id="PRO_5015549180" description="DSBA-like thioredoxin domain-containing protein" evidence="1">
    <location>
        <begin position="23"/>
        <end position="219"/>
    </location>
</feature>
<keyword evidence="4" id="KW-1185">Reference proteome</keyword>
<dbReference type="OrthoDB" id="9784896at2"/>
<evidence type="ECO:0000313" key="4">
    <source>
        <dbReference type="Proteomes" id="UP000244064"/>
    </source>
</evidence>
<evidence type="ECO:0000256" key="1">
    <source>
        <dbReference type="SAM" id="SignalP"/>
    </source>
</evidence>
<accession>A0A2T5PF72</accession>